<dbReference type="InterPro" id="IPR036058">
    <property type="entry name" value="Kazal_dom_sf"/>
</dbReference>
<dbReference type="Proteomes" id="UP001314205">
    <property type="component" value="Unassembled WGS sequence"/>
</dbReference>
<reference evidence="3 4" key="1">
    <citation type="submission" date="2023-11" db="EMBL/GenBank/DDBJ databases">
        <authorList>
            <person name="Hedman E."/>
            <person name="Englund M."/>
            <person name="Stromberg M."/>
            <person name="Nyberg Akerstrom W."/>
            <person name="Nylinder S."/>
            <person name="Jareborg N."/>
            <person name="Kallberg Y."/>
            <person name="Kronander E."/>
        </authorList>
    </citation>
    <scope>NUCLEOTIDE SEQUENCE [LARGE SCALE GENOMIC DNA]</scope>
</reference>
<dbReference type="GO" id="GO:0004867">
    <property type="term" value="F:serine-type endopeptidase inhibitor activity"/>
    <property type="evidence" value="ECO:0007669"/>
    <property type="project" value="InterPro"/>
</dbReference>
<evidence type="ECO:0000259" key="2">
    <source>
        <dbReference type="PROSITE" id="PS51465"/>
    </source>
</evidence>
<dbReference type="PROSITE" id="PS51465">
    <property type="entry name" value="KAZAL_2"/>
    <property type="match status" value="1"/>
</dbReference>
<evidence type="ECO:0000313" key="3">
    <source>
        <dbReference type="EMBL" id="CAK1600993.1"/>
    </source>
</evidence>
<protein>
    <recommendedName>
        <fullName evidence="2">Kazal-like domain-containing protein</fullName>
    </recommendedName>
</protein>
<dbReference type="InterPro" id="IPR002350">
    <property type="entry name" value="Kazal_dom"/>
</dbReference>
<name>A0AAV1M120_9NEOP</name>
<dbReference type="InterPro" id="IPR039932">
    <property type="entry name" value="Spink4-like"/>
</dbReference>
<sequence length="249" mass="27809">MLAMKGNIVFAFLFLYIVGFAGKSGPGFNLSGVKGVSGTPLSNYPRSSQFYTNAEVGIYYPNHGIRNAYQENIANPPHKEVIEILVFEDDLKNFRNGPYQYPPLSIFFNNGQGNRFNTNPVVDHDYFYGDTRKHIFLNLNEPSVKPNNKLTLPIEYQEPQHLKNEPEKNDEGSATTEPTAILGLPILISTTEINPDRVVFTTSSETPSQKQCIQDCESSSAYSPVCGSNNVTFFNEEKFICARNCGISK</sequence>
<dbReference type="PANTHER" id="PTHR21179">
    <property type="entry name" value="SERINE-TYPE ENDOPEPTIDASE INHIBITOR"/>
    <property type="match status" value="1"/>
</dbReference>
<accession>A0AAV1M120</accession>
<gene>
    <name evidence="3" type="ORF">PARMNEM_LOCUS19682</name>
</gene>
<dbReference type="SUPFAM" id="SSF100895">
    <property type="entry name" value="Kazal-type serine protease inhibitors"/>
    <property type="match status" value="1"/>
</dbReference>
<feature type="chain" id="PRO_5043326226" description="Kazal-like domain-containing protein" evidence="1">
    <location>
        <begin position="22"/>
        <end position="249"/>
    </location>
</feature>
<proteinExistence type="predicted"/>
<keyword evidence="1" id="KW-0732">Signal</keyword>
<dbReference type="AlphaFoldDB" id="A0AAV1M120"/>
<evidence type="ECO:0000313" key="4">
    <source>
        <dbReference type="Proteomes" id="UP001314205"/>
    </source>
</evidence>
<keyword evidence="4" id="KW-1185">Reference proteome</keyword>
<dbReference type="Gene3D" id="3.30.60.30">
    <property type="match status" value="1"/>
</dbReference>
<feature type="domain" description="Kazal-like" evidence="2">
    <location>
        <begin position="206"/>
        <end position="249"/>
    </location>
</feature>
<feature type="signal peptide" evidence="1">
    <location>
        <begin position="1"/>
        <end position="21"/>
    </location>
</feature>
<dbReference type="EMBL" id="CAVLGL010000126">
    <property type="protein sequence ID" value="CAK1600993.1"/>
    <property type="molecule type" value="Genomic_DNA"/>
</dbReference>
<organism evidence="3 4">
    <name type="scientific">Parnassius mnemosyne</name>
    <name type="common">clouded apollo</name>
    <dbReference type="NCBI Taxonomy" id="213953"/>
    <lineage>
        <taxon>Eukaryota</taxon>
        <taxon>Metazoa</taxon>
        <taxon>Ecdysozoa</taxon>
        <taxon>Arthropoda</taxon>
        <taxon>Hexapoda</taxon>
        <taxon>Insecta</taxon>
        <taxon>Pterygota</taxon>
        <taxon>Neoptera</taxon>
        <taxon>Endopterygota</taxon>
        <taxon>Lepidoptera</taxon>
        <taxon>Glossata</taxon>
        <taxon>Ditrysia</taxon>
        <taxon>Papilionoidea</taxon>
        <taxon>Papilionidae</taxon>
        <taxon>Parnassiinae</taxon>
        <taxon>Parnassini</taxon>
        <taxon>Parnassius</taxon>
        <taxon>Driopa</taxon>
    </lineage>
</organism>
<evidence type="ECO:0000256" key="1">
    <source>
        <dbReference type="SAM" id="SignalP"/>
    </source>
</evidence>
<dbReference type="PANTHER" id="PTHR21179:SF1">
    <property type="entry name" value="KAZ1-TYPE SERINE PROTEASE INHIBITOR-LIKE PROTEIN TYPE EPSILON-RELATED"/>
    <property type="match status" value="1"/>
</dbReference>
<comment type="caution">
    <text evidence="3">The sequence shown here is derived from an EMBL/GenBank/DDBJ whole genome shotgun (WGS) entry which is preliminary data.</text>
</comment>